<protein>
    <submittedName>
        <fullName evidence="1">Uncharacterized protein</fullName>
    </submittedName>
</protein>
<dbReference type="EMBL" id="CP022603">
    <property type="protein sequence ID" value="ASV83200.1"/>
    <property type="molecule type" value="Genomic_DNA"/>
</dbReference>
<dbReference type="Proteomes" id="UP000215256">
    <property type="component" value="Chromosome 2"/>
</dbReference>
<sequence>MVVTKMVFFGHPYDRFYDVWEAATAATALGHGVIDGTRNN</sequence>
<dbReference type="KEGG" id="och:CES85_3978"/>
<evidence type="ECO:0000313" key="2">
    <source>
        <dbReference type="Proteomes" id="UP000215256"/>
    </source>
</evidence>
<organism evidence="1 2">
    <name type="scientific">Ochrobactrum quorumnocens</name>
    <dbReference type="NCBI Taxonomy" id="271865"/>
    <lineage>
        <taxon>Bacteria</taxon>
        <taxon>Pseudomonadati</taxon>
        <taxon>Pseudomonadota</taxon>
        <taxon>Alphaproteobacteria</taxon>
        <taxon>Hyphomicrobiales</taxon>
        <taxon>Brucellaceae</taxon>
        <taxon>Brucella/Ochrobactrum group</taxon>
        <taxon>Ochrobactrum</taxon>
    </lineage>
</organism>
<gene>
    <name evidence="1" type="ORF">CES85_3978</name>
</gene>
<accession>A0A248U9K6</accession>
<name>A0A248U9K6_9HYPH</name>
<dbReference type="AlphaFoldDB" id="A0A248U9K6"/>
<proteinExistence type="predicted"/>
<evidence type="ECO:0000313" key="1">
    <source>
        <dbReference type="EMBL" id="ASV83200.1"/>
    </source>
</evidence>
<reference evidence="1 2" key="1">
    <citation type="submission" date="2017-07" db="EMBL/GenBank/DDBJ databases">
        <title>Phylogenetic study on the rhizospheric bacterium Ochrobactrum sp. A44.</title>
        <authorList>
            <person name="Krzyzanowska D.M."/>
            <person name="Ossowicki A."/>
            <person name="Rajewska M."/>
            <person name="Maciag T."/>
            <person name="Kaczynski Z."/>
            <person name="Czerwicka M."/>
            <person name="Jafra S."/>
        </authorList>
    </citation>
    <scope>NUCLEOTIDE SEQUENCE [LARGE SCALE GENOMIC DNA]</scope>
    <source>
        <strain evidence="1 2">A44</strain>
    </source>
</reference>